<protein>
    <submittedName>
        <fullName evidence="1">Uncharacterized protein</fullName>
    </submittedName>
</protein>
<evidence type="ECO:0000313" key="1">
    <source>
        <dbReference type="EMBL" id="MDZ5474558.1"/>
    </source>
</evidence>
<organism evidence="1 2">
    <name type="scientific">Robertmurraya mangrovi</name>
    <dbReference type="NCBI Taxonomy" id="3098077"/>
    <lineage>
        <taxon>Bacteria</taxon>
        <taxon>Bacillati</taxon>
        <taxon>Bacillota</taxon>
        <taxon>Bacilli</taxon>
        <taxon>Bacillales</taxon>
        <taxon>Bacillaceae</taxon>
        <taxon>Robertmurraya</taxon>
    </lineage>
</organism>
<name>A0ABU5J577_9BACI</name>
<reference evidence="1 2" key="1">
    <citation type="submission" date="2023-11" db="EMBL/GenBank/DDBJ databases">
        <title>Bacillus jintuensis, isolated from a mudflat on the Beibu Gulf coast.</title>
        <authorList>
            <person name="Li M."/>
        </authorList>
    </citation>
    <scope>NUCLEOTIDE SEQUENCE [LARGE SCALE GENOMIC DNA]</scope>
    <source>
        <strain evidence="1 2">31A1R</strain>
    </source>
</reference>
<keyword evidence="2" id="KW-1185">Reference proteome</keyword>
<evidence type="ECO:0000313" key="2">
    <source>
        <dbReference type="Proteomes" id="UP001290455"/>
    </source>
</evidence>
<dbReference type="EMBL" id="JAXOFX010000028">
    <property type="protein sequence ID" value="MDZ5474558.1"/>
    <property type="molecule type" value="Genomic_DNA"/>
</dbReference>
<gene>
    <name evidence="1" type="ORF">SM124_23050</name>
</gene>
<comment type="caution">
    <text evidence="1">The sequence shown here is derived from an EMBL/GenBank/DDBJ whole genome shotgun (WGS) entry which is preliminary data.</text>
</comment>
<dbReference type="RefSeq" id="WP_322448841.1">
    <property type="nucleotide sequence ID" value="NZ_JAXOFX010000028.1"/>
</dbReference>
<proteinExistence type="predicted"/>
<sequence length="102" mass="11975">MKQNVQMILRYEIKTPFLEQYQEVMKEITKMLPTFEANGFQLNQSNHNPNQVIEKINLPTVAHYYALKKLRKSNKHNVFGILDQMISGGLSEMECWALKTKM</sequence>
<dbReference type="Proteomes" id="UP001290455">
    <property type="component" value="Unassembled WGS sequence"/>
</dbReference>
<accession>A0ABU5J577</accession>